<dbReference type="SUPFAM" id="SSF50965">
    <property type="entry name" value="Galactose oxidase, central domain"/>
    <property type="match status" value="1"/>
</dbReference>
<keyword evidence="2" id="KW-0808">Transferase</keyword>
<dbReference type="PANTHER" id="PTHR36220">
    <property type="entry name" value="UNNAMED PRODUCT"/>
    <property type="match status" value="1"/>
</dbReference>
<protein>
    <submittedName>
        <fullName evidence="2">Thiamin-phosphate pyrophosphorylase</fullName>
        <ecNumber evidence="2">2.5.1.3</ecNumber>
    </submittedName>
</protein>
<gene>
    <name evidence="2" type="ORF">MNBD_GAMMA03-895</name>
</gene>
<dbReference type="GO" id="GO:0004789">
    <property type="term" value="F:thiamine-phosphate diphosphorylase activity"/>
    <property type="evidence" value="ECO:0007669"/>
    <property type="project" value="UniProtKB-EC"/>
</dbReference>
<name>A0A3B0VNH6_9ZZZZ</name>
<keyword evidence="1" id="KW-0732">Signal</keyword>
<evidence type="ECO:0000256" key="1">
    <source>
        <dbReference type="ARBA" id="ARBA00022729"/>
    </source>
</evidence>
<dbReference type="InterPro" id="IPR011043">
    <property type="entry name" value="Gal_Oxase/kelch_b-propeller"/>
</dbReference>
<sequence length="399" mass="41273">MIPINSTIRLVTRIFGLLLLTIGGSTQAIKLTATDATLNNFGISVSTSGNRAAIGANYDVTNGGNSGSVYIFELLAGKWTQTAKLLATDGTSGDLFGYSVSILGDRVLIGAYLDDEKGRASGSAYVFDFLDGSWVQTAKLQATDGVAGAQFGVAVSLSGDRALIGAKGDKQKARFSGSAYIFDLVDGRWSQATKLIAKDGTAFANFGNSVSLSGNRALIGASGDDTNGKFSGSAYIFELSAGSWSQAAKLIADDTTESDLFGTAVSLSGNRALIGASGDDDNGNASGSAYIFELSAGYWSQTTKLLAIDGTEYDDFGSSVSLSGNQVLIGAKFDDDNGSDSGSAYMFTLSASGWSQTRKLIAQDGTQGDRFSMSVSVSSDRALLGADVANSVYIVPAQK</sequence>
<dbReference type="EMBL" id="UOFC01000007">
    <property type="protein sequence ID" value="VAW44431.1"/>
    <property type="molecule type" value="Genomic_DNA"/>
</dbReference>
<proteinExistence type="predicted"/>
<organism evidence="2">
    <name type="scientific">hydrothermal vent metagenome</name>
    <dbReference type="NCBI Taxonomy" id="652676"/>
    <lineage>
        <taxon>unclassified sequences</taxon>
        <taxon>metagenomes</taxon>
        <taxon>ecological metagenomes</taxon>
    </lineage>
</organism>
<reference evidence="2" key="1">
    <citation type="submission" date="2018-06" db="EMBL/GenBank/DDBJ databases">
        <authorList>
            <person name="Zhirakovskaya E."/>
        </authorList>
    </citation>
    <scope>NUCLEOTIDE SEQUENCE</scope>
</reference>
<dbReference type="Pfam" id="PF14312">
    <property type="entry name" value="FG-GAP_2"/>
    <property type="match status" value="7"/>
</dbReference>
<dbReference type="InterPro" id="IPR013517">
    <property type="entry name" value="FG-GAP"/>
</dbReference>
<accession>A0A3B0VNH6</accession>
<dbReference type="PANTHER" id="PTHR36220:SF1">
    <property type="entry name" value="GAMMA TUBULIN COMPLEX COMPONENT C-TERMINAL DOMAIN-CONTAINING PROTEIN"/>
    <property type="match status" value="1"/>
</dbReference>
<dbReference type="SUPFAM" id="SSF69318">
    <property type="entry name" value="Integrin alpha N-terminal domain"/>
    <property type="match status" value="1"/>
</dbReference>
<dbReference type="AlphaFoldDB" id="A0A3B0VNH6"/>
<dbReference type="InterPro" id="IPR028994">
    <property type="entry name" value="Integrin_alpha_N"/>
</dbReference>
<dbReference type="Gene3D" id="2.130.10.130">
    <property type="entry name" value="Integrin alpha, N-terminal"/>
    <property type="match status" value="3"/>
</dbReference>
<dbReference type="EC" id="2.5.1.3" evidence="2"/>
<evidence type="ECO:0000313" key="2">
    <source>
        <dbReference type="EMBL" id="VAW44431.1"/>
    </source>
</evidence>